<sequence length="464" mass="51297">MEEKVKCLALVGAGALLGSVTTIALLRLLTRSFASQSSRKVTDSGGNGLVPETAAKRHDVCGNQNHGKPSLDLLKDEIVSEQLTRNVQFFGMGSQRNVSASYVVVIGLGGVGSHAASMLLRSGVGRLLLVDFDQVSLSSLNRHAVATREDVGIPKAHCLKKHFLSIFPESLVEAKVLLYDANSEEEILSGDPDFVLDCIDNIDTKVALLAACVRRGLKVLSATGAGARADPTRIRVADLRESTNDPLSRAVRHRLRKDYGIEGGIPVVFSLEKPKAKLLPFKGPSGEEENPSDYQIVPGFRVRIIPVLGTIPAIFGQVMASYVVTQLAGFEVHTEPLVNFDMDHYRVLHQRLIEHEELLYGTSMQVQVDVEEVMYIVKELWRGRSARDESMKDVGRGMWRSINDLMLVRWDQAKPASISNLILLRFKEADEHELTTLEDIKENEPEFFSRVTSVLKRAEIDFSL</sequence>
<comment type="caution">
    <text evidence="1">The sequence shown here is derived from an EMBL/GenBank/DDBJ whole genome shotgun (WGS) entry which is preliminary data.</text>
</comment>
<evidence type="ECO:0000313" key="1">
    <source>
        <dbReference type="EMBL" id="KAH7848289.1"/>
    </source>
</evidence>
<gene>
    <name evidence="1" type="ORF">Vadar_000798</name>
</gene>
<accession>A0ACB7Y5K0</accession>
<organism evidence="1 2">
    <name type="scientific">Vaccinium darrowii</name>
    <dbReference type="NCBI Taxonomy" id="229202"/>
    <lineage>
        <taxon>Eukaryota</taxon>
        <taxon>Viridiplantae</taxon>
        <taxon>Streptophyta</taxon>
        <taxon>Embryophyta</taxon>
        <taxon>Tracheophyta</taxon>
        <taxon>Spermatophyta</taxon>
        <taxon>Magnoliopsida</taxon>
        <taxon>eudicotyledons</taxon>
        <taxon>Gunneridae</taxon>
        <taxon>Pentapetalae</taxon>
        <taxon>asterids</taxon>
        <taxon>Ericales</taxon>
        <taxon>Ericaceae</taxon>
        <taxon>Vaccinioideae</taxon>
        <taxon>Vaccinieae</taxon>
        <taxon>Vaccinium</taxon>
    </lineage>
</organism>
<dbReference type="EMBL" id="CM037157">
    <property type="protein sequence ID" value="KAH7848289.1"/>
    <property type="molecule type" value="Genomic_DNA"/>
</dbReference>
<protein>
    <submittedName>
        <fullName evidence="1">Uncharacterized protein</fullName>
    </submittedName>
</protein>
<evidence type="ECO:0000313" key="2">
    <source>
        <dbReference type="Proteomes" id="UP000828048"/>
    </source>
</evidence>
<keyword evidence="2" id="KW-1185">Reference proteome</keyword>
<proteinExistence type="predicted"/>
<reference evidence="1 2" key="1">
    <citation type="journal article" date="2021" name="Hortic Res">
        <title>High-quality reference genome and annotation aids understanding of berry development for evergreen blueberry (Vaccinium darrowii).</title>
        <authorList>
            <person name="Yu J."/>
            <person name="Hulse-Kemp A.M."/>
            <person name="Babiker E."/>
            <person name="Staton M."/>
        </authorList>
    </citation>
    <scope>NUCLEOTIDE SEQUENCE [LARGE SCALE GENOMIC DNA]</scope>
    <source>
        <strain evidence="2">cv. NJ 8807/NJ 8810</strain>
        <tissue evidence="1">Young leaf</tissue>
    </source>
</reference>
<name>A0ACB7Y5K0_9ERIC</name>
<dbReference type="Proteomes" id="UP000828048">
    <property type="component" value="Chromosome 7"/>
</dbReference>